<dbReference type="CDD" id="cd20405">
    <property type="entry name" value="Tudor_Agenet_AtDUF_rpt1_3"/>
    <property type="match status" value="2"/>
</dbReference>
<gene>
    <name evidence="3" type="ORF">TCM_021425</name>
</gene>
<dbReference type="CDD" id="cd20406">
    <property type="entry name" value="Tudor_Agenet_AtDUF_rpt2_4"/>
    <property type="match status" value="2"/>
</dbReference>
<feature type="domain" description="Agenet" evidence="2">
    <location>
        <begin position="66"/>
        <end position="131"/>
    </location>
</feature>
<dbReference type="PANTHER" id="PTHR31917">
    <property type="entry name" value="AGENET DOMAIN-CONTAINING PROTEIN-RELATED"/>
    <property type="match status" value="1"/>
</dbReference>
<feature type="domain" description="Agenet" evidence="2">
    <location>
        <begin position="299"/>
        <end position="355"/>
    </location>
</feature>
<proteinExistence type="predicted"/>
<keyword evidence="4" id="KW-1185">Reference proteome</keyword>
<keyword evidence="1" id="KW-0812">Transmembrane</keyword>
<keyword evidence="1" id="KW-0472">Membrane</keyword>
<dbReference type="PANTHER" id="PTHR31917:SF147">
    <property type="entry name" value="AGENET DOMAIN-CONTAINING PROTEIN"/>
    <property type="match status" value="1"/>
</dbReference>
<dbReference type="Pfam" id="PF05641">
    <property type="entry name" value="Agenet"/>
    <property type="match status" value="3"/>
</dbReference>
<name>A0A061EPN6_THECC</name>
<accession>A0A061EPN6</accession>
<dbReference type="Gramene" id="EOY06806">
    <property type="protein sequence ID" value="EOY06806"/>
    <property type="gene ID" value="TCM_021425"/>
</dbReference>
<organism evidence="3 4">
    <name type="scientific">Theobroma cacao</name>
    <name type="common">Cacao</name>
    <name type="synonym">Cocoa</name>
    <dbReference type="NCBI Taxonomy" id="3641"/>
    <lineage>
        <taxon>Eukaryota</taxon>
        <taxon>Viridiplantae</taxon>
        <taxon>Streptophyta</taxon>
        <taxon>Embryophyta</taxon>
        <taxon>Tracheophyta</taxon>
        <taxon>Spermatophyta</taxon>
        <taxon>Magnoliopsida</taxon>
        <taxon>eudicotyledons</taxon>
        <taxon>Gunneridae</taxon>
        <taxon>Pentapetalae</taxon>
        <taxon>rosids</taxon>
        <taxon>malvids</taxon>
        <taxon>Malvales</taxon>
        <taxon>Malvaceae</taxon>
        <taxon>Byttnerioideae</taxon>
        <taxon>Theobroma</taxon>
    </lineage>
</organism>
<dbReference type="OMA" id="RYTVEYQ"/>
<keyword evidence="1" id="KW-1133">Transmembrane helix</keyword>
<dbReference type="InterPro" id="IPR014002">
    <property type="entry name" value="Agenet_dom_plant"/>
</dbReference>
<feature type="domain" description="Agenet" evidence="2">
    <location>
        <begin position="460"/>
        <end position="516"/>
    </location>
</feature>
<dbReference type="InterPro" id="IPR008395">
    <property type="entry name" value="Agenet-like_dom"/>
</dbReference>
<dbReference type="AlphaFoldDB" id="A0A061EPN6"/>
<dbReference type="Proteomes" id="UP000026915">
    <property type="component" value="Chromosome 4"/>
</dbReference>
<feature type="domain" description="Agenet" evidence="2">
    <location>
        <begin position="229"/>
        <end position="296"/>
    </location>
</feature>
<evidence type="ECO:0000259" key="2">
    <source>
        <dbReference type="SMART" id="SM00743"/>
    </source>
</evidence>
<feature type="transmembrane region" description="Helical" evidence="1">
    <location>
        <begin position="24"/>
        <end position="47"/>
    </location>
</feature>
<feature type="domain" description="Agenet" evidence="2">
    <location>
        <begin position="133"/>
        <end position="192"/>
    </location>
</feature>
<dbReference type="InParanoid" id="A0A061EPN6"/>
<reference evidence="3 4" key="1">
    <citation type="journal article" date="2013" name="Genome Biol.">
        <title>The genome sequence of the most widely cultivated cacao type and its use to identify candidate genes regulating pod color.</title>
        <authorList>
            <person name="Motamayor J.C."/>
            <person name="Mockaitis K."/>
            <person name="Schmutz J."/>
            <person name="Haiminen N."/>
            <person name="Iii D.L."/>
            <person name="Cornejo O."/>
            <person name="Findley S.D."/>
            <person name="Zheng P."/>
            <person name="Utro F."/>
            <person name="Royaert S."/>
            <person name="Saski C."/>
            <person name="Jenkins J."/>
            <person name="Podicheti R."/>
            <person name="Zhao M."/>
            <person name="Scheffler B.E."/>
            <person name="Stack J.C."/>
            <person name="Feltus F.A."/>
            <person name="Mustiga G.M."/>
            <person name="Amores F."/>
            <person name="Phillips W."/>
            <person name="Marelli J.P."/>
            <person name="May G.D."/>
            <person name="Shapiro H."/>
            <person name="Ma J."/>
            <person name="Bustamante C.D."/>
            <person name="Schnell R.J."/>
            <person name="Main D."/>
            <person name="Gilbert D."/>
            <person name="Parida L."/>
            <person name="Kuhn D.N."/>
        </authorList>
    </citation>
    <scope>NUCLEOTIDE SEQUENCE [LARGE SCALE GENOMIC DNA]</scope>
    <source>
        <strain evidence="4">cv. Matina 1-6</strain>
    </source>
</reference>
<evidence type="ECO:0000313" key="4">
    <source>
        <dbReference type="Proteomes" id="UP000026915"/>
    </source>
</evidence>
<evidence type="ECO:0000313" key="3">
    <source>
        <dbReference type="EMBL" id="EOY06806.1"/>
    </source>
</evidence>
<feature type="domain" description="Agenet" evidence="2">
    <location>
        <begin position="389"/>
        <end position="457"/>
    </location>
</feature>
<dbReference type="SMART" id="SM00743">
    <property type="entry name" value="Agenet"/>
    <property type="match status" value="6"/>
</dbReference>
<protein>
    <submittedName>
        <fullName evidence="3">Agenet domain-containing protein, putative isoform 6</fullName>
    </submittedName>
</protein>
<sequence>MKQLRVSRHRAYVVIAGLSDTDSALTLSITFFSLGYIYFLFCFQLKFSRETIRKEKKMKIRRQLQGQISKGDRVEVKRPNGAYYAATVLRFPSVTRKNTVFVEYEVINEGTKHVKEYVDLSNLRPLPPCEPNRCFVPGDSVDAHWENGWRKGVVKDILENSKYVVGFDGNGEKEEESEIEQCNLRLHREWDDGSWVPPFTELTQSSKEKDDKFRRVKVKIVFGKRAADAKLRKDDEVEVTREEEGFRGSWFSAVIVEYIRNDKYLVECTTLRTEDGMPFREEANACHIRPCPPELSPIASFHLREVVDAWYNDGWWVGVISGVLAGPKYAVYFSQTNEELEFDHSYLRIHQDWINGKWTIASEETSRQLLTNSNKLLHKMAVKEKRLKAKFPKGMKVEVKSDEYGFEGSWFSAVIVDSLGNDKYLVEYLMLKTEDQEALLREEAYASYIRPHPPHAEHAYPYQLLENVDAWYNDGWWIGQIVKVFTGWRYTVYFRTTNEELEFEHGDLRPHQEWINGKWVIASRVRLAAIAKNSFYQSSY</sequence>
<evidence type="ECO:0000256" key="1">
    <source>
        <dbReference type="SAM" id="Phobius"/>
    </source>
</evidence>
<dbReference type="eggNOG" id="ENOG502QUJR">
    <property type="taxonomic scope" value="Eukaryota"/>
</dbReference>
<dbReference type="EMBL" id="CM001882">
    <property type="protein sequence ID" value="EOY06806.1"/>
    <property type="molecule type" value="Genomic_DNA"/>
</dbReference>